<comment type="caution">
    <text evidence="2">The sequence shown here is derived from an EMBL/GenBank/DDBJ whole genome shotgun (WGS) entry which is preliminary data.</text>
</comment>
<name>A0A3E2DLQ6_9ACTN</name>
<dbReference type="Proteomes" id="UP000259211">
    <property type="component" value="Unassembled WGS sequence"/>
</dbReference>
<evidence type="ECO:0000313" key="3">
    <source>
        <dbReference type="Proteomes" id="UP000259211"/>
    </source>
</evidence>
<protein>
    <submittedName>
        <fullName evidence="2">N-acetyltransferase</fullName>
    </submittedName>
</protein>
<reference evidence="2 3" key="1">
    <citation type="submission" date="2017-07" db="EMBL/GenBank/DDBJ databases">
        <authorList>
            <person name="Sun Z.S."/>
            <person name="Albrecht U."/>
            <person name="Echele G."/>
            <person name="Lee C.C."/>
        </authorList>
    </citation>
    <scope>NUCLEOTIDE SEQUENCE [LARGE SCALE GENOMIC DNA]</scope>
    <source>
        <strain evidence="2 3">P16-029</strain>
    </source>
</reference>
<dbReference type="Pfam" id="PF00583">
    <property type="entry name" value="Acetyltransf_1"/>
    <property type="match status" value="1"/>
</dbReference>
<dbReference type="GO" id="GO:0016747">
    <property type="term" value="F:acyltransferase activity, transferring groups other than amino-acyl groups"/>
    <property type="evidence" value="ECO:0007669"/>
    <property type="project" value="InterPro"/>
</dbReference>
<gene>
    <name evidence="2" type="ORF">CHT91_01740</name>
</gene>
<feature type="domain" description="N-acetyltransferase" evidence="1">
    <location>
        <begin position="11"/>
        <end position="167"/>
    </location>
</feature>
<dbReference type="PROSITE" id="PS51186">
    <property type="entry name" value="GNAT"/>
    <property type="match status" value="1"/>
</dbReference>
<dbReference type="AlphaFoldDB" id="A0A3E2DLQ6"/>
<dbReference type="EMBL" id="NOWI01000002">
    <property type="protein sequence ID" value="RFT46312.1"/>
    <property type="molecule type" value="Genomic_DNA"/>
</dbReference>
<evidence type="ECO:0000313" key="2">
    <source>
        <dbReference type="EMBL" id="RFT46312.1"/>
    </source>
</evidence>
<dbReference type="InterPro" id="IPR016181">
    <property type="entry name" value="Acyl_CoA_acyltransferase"/>
</dbReference>
<organism evidence="2 3">
    <name type="scientific">Cutibacterium avidum</name>
    <dbReference type="NCBI Taxonomy" id="33010"/>
    <lineage>
        <taxon>Bacteria</taxon>
        <taxon>Bacillati</taxon>
        <taxon>Actinomycetota</taxon>
        <taxon>Actinomycetes</taxon>
        <taxon>Propionibacteriales</taxon>
        <taxon>Propionibacteriaceae</taxon>
        <taxon>Cutibacterium</taxon>
    </lineage>
</organism>
<proteinExistence type="predicted"/>
<dbReference type="InterPro" id="IPR000182">
    <property type="entry name" value="GNAT_dom"/>
</dbReference>
<dbReference type="SUPFAM" id="SSF55729">
    <property type="entry name" value="Acyl-CoA N-acyltransferases (Nat)"/>
    <property type="match status" value="1"/>
</dbReference>
<dbReference type="Gene3D" id="3.40.630.30">
    <property type="match status" value="1"/>
</dbReference>
<sequence>MAMAEGGRMNVRIDVLDERMADCVAGWLHSRADVMLFGGARLPFPLTGRDLLATSDDGWVVLAMKVNDMLVASGSYKLLASGRVRIGRIIVAPACRGRGLGRATVVGLIETATKAVDASVVELGVYQHNTNAINLYESLGFCQTRVGATTTIDGKPFTGIEMEYRVA</sequence>
<evidence type="ECO:0000259" key="1">
    <source>
        <dbReference type="PROSITE" id="PS51186"/>
    </source>
</evidence>
<keyword evidence="2" id="KW-0808">Transferase</keyword>
<accession>A0A3E2DLQ6</accession>